<protein>
    <submittedName>
        <fullName evidence="2">Uncharacterized protein</fullName>
    </submittedName>
</protein>
<dbReference type="EMBL" id="JROU02001500">
    <property type="protein sequence ID" value="OEH76247.1"/>
    <property type="molecule type" value="Genomic_DNA"/>
</dbReference>
<feature type="compositionally biased region" description="Basic residues" evidence="1">
    <location>
        <begin position="166"/>
        <end position="176"/>
    </location>
</feature>
<accession>A0A1D3CYG4</accession>
<feature type="region of interest" description="Disordered" evidence="1">
    <location>
        <begin position="101"/>
        <end position="136"/>
    </location>
</feature>
<evidence type="ECO:0000256" key="1">
    <source>
        <dbReference type="SAM" id="MobiDB-lite"/>
    </source>
</evidence>
<name>A0A1D3CYG4_9EIME</name>
<feature type="compositionally biased region" description="Low complexity" evidence="1">
    <location>
        <begin position="101"/>
        <end position="110"/>
    </location>
</feature>
<sequence>MALFRASWAGAGALFRASLPIAARSCTPAEAPRHYCCVSPHLPSYSPPLFANTFFCAEKQEKLTDLGPRAPPVGGAPEESCVSAPPRVPIGILNITWQSPVASSSPRSSALQELLPPSAPPTTRVSPSLEGALPPTCEGEVLEPLLLRWKPRKSYKQRTMSLASTKSRRRWAARRR</sequence>
<dbReference type="Proteomes" id="UP000095192">
    <property type="component" value="Unassembled WGS sequence"/>
</dbReference>
<proteinExistence type="predicted"/>
<evidence type="ECO:0000313" key="3">
    <source>
        <dbReference type="Proteomes" id="UP000095192"/>
    </source>
</evidence>
<dbReference type="AlphaFoldDB" id="A0A1D3CYG4"/>
<dbReference type="VEuPathDB" id="ToxoDB:cyc_02910"/>
<reference evidence="2 3" key="1">
    <citation type="journal article" date="2016" name="BMC Genomics">
        <title>Comparative genomics reveals Cyclospora cayetanensis possesses coccidia-like metabolism and invasion components but unique surface antigens.</title>
        <authorList>
            <person name="Liu S."/>
            <person name="Wang L."/>
            <person name="Zheng H."/>
            <person name="Xu Z."/>
            <person name="Roellig D.M."/>
            <person name="Li N."/>
            <person name="Frace M.A."/>
            <person name="Tang K."/>
            <person name="Arrowood M.J."/>
            <person name="Moss D.M."/>
            <person name="Zhang L."/>
            <person name="Feng Y."/>
            <person name="Xiao L."/>
        </authorList>
    </citation>
    <scope>NUCLEOTIDE SEQUENCE [LARGE SCALE GENOMIC DNA]</scope>
    <source>
        <strain evidence="2 3">CHN_HEN01</strain>
    </source>
</reference>
<dbReference type="InParanoid" id="A0A1D3CYG4"/>
<organism evidence="2 3">
    <name type="scientific">Cyclospora cayetanensis</name>
    <dbReference type="NCBI Taxonomy" id="88456"/>
    <lineage>
        <taxon>Eukaryota</taxon>
        <taxon>Sar</taxon>
        <taxon>Alveolata</taxon>
        <taxon>Apicomplexa</taxon>
        <taxon>Conoidasida</taxon>
        <taxon>Coccidia</taxon>
        <taxon>Eucoccidiorida</taxon>
        <taxon>Eimeriorina</taxon>
        <taxon>Eimeriidae</taxon>
        <taxon>Cyclospora</taxon>
    </lineage>
</organism>
<feature type="region of interest" description="Disordered" evidence="1">
    <location>
        <begin position="154"/>
        <end position="176"/>
    </location>
</feature>
<comment type="caution">
    <text evidence="2">The sequence shown here is derived from an EMBL/GenBank/DDBJ whole genome shotgun (WGS) entry which is preliminary data.</text>
</comment>
<keyword evidence="3" id="KW-1185">Reference proteome</keyword>
<gene>
    <name evidence="2" type="ORF">cyc_02910</name>
</gene>
<evidence type="ECO:0000313" key="2">
    <source>
        <dbReference type="EMBL" id="OEH76247.1"/>
    </source>
</evidence>